<dbReference type="OrthoDB" id="8604011at2"/>
<evidence type="ECO:0000313" key="3">
    <source>
        <dbReference type="Proteomes" id="UP000003019"/>
    </source>
</evidence>
<keyword evidence="3" id="KW-1185">Reference proteome</keyword>
<accession>G4CLJ8</accession>
<dbReference type="EMBL" id="AGAY01000087">
    <property type="protein sequence ID" value="EGY51317.1"/>
    <property type="molecule type" value="Genomic_DNA"/>
</dbReference>
<keyword evidence="1" id="KW-0472">Membrane</keyword>
<gene>
    <name evidence="2" type="ORF">HMPREF9371_2489</name>
</gene>
<keyword evidence="1" id="KW-0812">Transmembrane</keyword>
<comment type="caution">
    <text evidence="2">The sequence shown here is derived from an EMBL/GenBank/DDBJ whole genome shotgun (WGS) entry which is preliminary data.</text>
</comment>
<proteinExistence type="predicted"/>
<protein>
    <submittedName>
        <fullName evidence="2">Integral membrane protein</fullName>
    </submittedName>
</protein>
<dbReference type="RefSeq" id="WP_009120174.1">
    <property type="nucleotide sequence ID" value="NZ_JH164926.1"/>
</dbReference>
<dbReference type="AlphaFoldDB" id="G4CLJ8"/>
<name>G4CLJ8_9NEIS</name>
<dbReference type="PATRIC" id="fig|1032488.3.peg.2345"/>
<reference evidence="2 3" key="1">
    <citation type="submission" date="2011-05" db="EMBL/GenBank/DDBJ databases">
        <authorList>
            <person name="Muzny D."/>
            <person name="Qin X."/>
            <person name="Deng J."/>
            <person name="Jiang H."/>
            <person name="Liu Y."/>
            <person name="Qu J."/>
            <person name="Song X.-Z."/>
            <person name="Zhang L."/>
            <person name="Thornton R."/>
            <person name="Coyle M."/>
            <person name="Francisco L."/>
            <person name="Jackson L."/>
            <person name="Javaid M."/>
            <person name="Korchina V."/>
            <person name="Kovar C."/>
            <person name="Mata R."/>
            <person name="Mathew T."/>
            <person name="Ngo R."/>
            <person name="Nguyen L."/>
            <person name="Nguyen N."/>
            <person name="Okwuonu G."/>
            <person name="Ongeri F."/>
            <person name="Pham C."/>
            <person name="Simmons D."/>
            <person name="Wilczek-Boney K."/>
            <person name="Hale W."/>
            <person name="Jakkamsetti A."/>
            <person name="Pham P."/>
            <person name="Ruth R."/>
            <person name="San Lucas F."/>
            <person name="Warren J."/>
            <person name="Zhang J."/>
            <person name="Zhao Z."/>
            <person name="Zhou C."/>
            <person name="Zhu D."/>
            <person name="Lee S."/>
            <person name="Bess C."/>
            <person name="Blankenburg K."/>
            <person name="Forbes L."/>
            <person name="Fu Q."/>
            <person name="Gubbala S."/>
            <person name="Hirani K."/>
            <person name="Jayaseelan J.C."/>
            <person name="Lara F."/>
            <person name="Munidasa M."/>
            <person name="Palculict T."/>
            <person name="Patil S."/>
            <person name="Pu L.-L."/>
            <person name="Saada N."/>
            <person name="Tang L."/>
            <person name="Weissenberger G."/>
            <person name="Zhu Y."/>
            <person name="Hemphill L."/>
            <person name="Shang Y."/>
            <person name="Youmans B."/>
            <person name="Ayvaz T."/>
            <person name="Ross M."/>
            <person name="Santibanez J."/>
            <person name="Aqrawi P."/>
            <person name="Gross S."/>
            <person name="Joshi V."/>
            <person name="Fowler G."/>
            <person name="Nazareth L."/>
            <person name="Reid J."/>
            <person name="Worley K."/>
            <person name="Petrosino J."/>
            <person name="Highlander S."/>
            <person name="Gibbs R."/>
        </authorList>
    </citation>
    <scope>NUCLEOTIDE SEQUENCE [LARGE SCALE GENOMIC DNA]</scope>
    <source>
        <strain evidence="2 3">871</strain>
    </source>
</reference>
<dbReference type="Proteomes" id="UP000003019">
    <property type="component" value="Unassembled WGS sequence"/>
</dbReference>
<keyword evidence="1" id="KW-1133">Transmembrane helix</keyword>
<organism evidence="2 3">
    <name type="scientific">Neisseria shayeganii 871</name>
    <dbReference type="NCBI Taxonomy" id="1032488"/>
    <lineage>
        <taxon>Bacteria</taxon>
        <taxon>Pseudomonadati</taxon>
        <taxon>Pseudomonadota</taxon>
        <taxon>Betaproteobacteria</taxon>
        <taxon>Neisseriales</taxon>
        <taxon>Neisseriaceae</taxon>
        <taxon>Neisseria</taxon>
    </lineage>
</organism>
<sequence>MGYQVGNQCFTDKQQAENHYYSLVAPVVTTDGKIIQPEYTGQHWQLNGQILQAKLPECDPAQNFKDGTELGWLFFGAMAAMYVFTLLRKQMR</sequence>
<evidence type="ECO:0000256" key="1">
    <source>
        <dbReference type="SAM" id="Phobius"/>
    </source>
</evidence>
<dbReference type="STRING" id="1032488.HMPREF9371_2489"/>
<evidence type="ECO:0000313" key="2">
    <source>
        <dbReference type="EMBL" id="EGY51317.1"/>
    </source>
</evidence>
<dbReference type="HOGENOM" id="CLU_166884_0_0_4"/>
<feature type="transmembrane region" description="Helical" evidence="1">
    <location>
        <begin position="70"/>
        <end position="87"/>
    </location>
</feature>